<dbReference type="GO" id="GO:0015031">
    <property type="term" value="P:protein transport"/>
    <property type="evidence" value="ECO:0007669"/>
    <property type="project" value="UniProtKB-KW"/>
</dbReference>
<keyword evidence="9" id="KW-0472">Membrane</keyword>
<evidence type="ECO:0000313" key="13">
    <source>
        <dbReference type="Proteomes" id="UP000619078"/>
    </source>
</evidence>
<gene>
    <name evidence="12" type="ORF">IDJ76_11650</name>
</gene>
<dbReference type="AlphaFoldDB" id="A0A926NRN3"/>
<feature type="domain" description="TonB C-terminal" evidence="11">
    <location>
        <begin position="229"/>
        <end position="323"/>
    </location>
</feature>
<keyword evidence="8" id="KW-1133">Transmembrane helix</keyword>
<dbReference type="GO" id="GO:0030288">
    <property type="term" value="C:outer membrane-bounded periplasmic space"/>
    <property type="evidence" value="ECO:0007669"/>
    <property type="project" value="InterPro"/>
</dbReference>
<keyword evidence="6" id="KW-0812">Transmembrane</keyword>
<dbReference type="NCBIfam" id="TIGR01352">
    <property type="entry name" value="tonB_Cterm"/>
    <property type="match status" value="1"/>
</dbReference>
<evidence type="ECO:0000256" key="8">
    <source>
        <dbReference type="ARBA" id="ARBA00022989"/>
    </source>
</evidence>
<keyword evidence="7" id="KW-0653">Protein transport</keyword>
<feature type="signal peptide" evidence="10">
    <location>
        <begin position="1"/>
        <end position="18"/>
    </location>
</feature>
<dbReference type="GO" id="GO:0031992">
    <property type="term" value="F:energy transducer activity"/>
    <property type="evidence" value="ECO:0007669"/>
    <property type="project" value="InterPro"/>
</dbReference>
<comment type="subcellular location">
    <subcellularLocation>
        <location evidence="1">Cell inner membrane</location>
        <topology evidence="1">Single-pass membrane protein</topology>
        <orientation evidence="1">Periplasmic side</orientation>
    </subcellularLocation>
</comment>
<organism evidence="12 13">
    <name type="scientific">Mucilaginibacter glaciei</name>
    <dbReference type="NCBI Taxonomy" id="2772109"/>
    <lineage>
        <taxon>Bacteria</taxon>
        <taxon>Pseudomonadati</taxon>
        <taxon>Bacteroidota</taxon>
        <taxon>Sphingobacteriia</taxon>
        <taxon>Sphingobacteriales</taxon>
        <taxon>Sphingobacteriaceae</taxon>
        <taxon>Mucilaginibacter</taxon>
    </lineage>
</organism>
<evidence type="ECO:0000256" key="4">
    <source>
        <dbReference type="ARBA" id="ARBA00022475"/>
    </source>
</evidence>
<evidence type="ECO:0000256" key="1">
    <source>
        <dbReference type="ARBA" id="ARBA00004383"/>
    </source>
</evidence>
<dbReference type="PROSITE" id="PS52015">
    <property type="entry name" value="TONB_CTD"/>
    <property type="match status" value="1"/>
</dbReference>
<dbReference type="GO" id="GO:0015891">
    <property type="term" value="P:siderophore transport"/>
    <property type="evidence" value="ECO:0007669"/>
    <property type="project" value="InterPro"/>
</dbReference>
<dbReference type="GO" id="GO:0098797">
    <property type="term" value="C:plasma membrane protein complex"/>
    <property type="evidence" value="ECO:0007669"/>
    <property type="project" value="TreeGrafter"/>
</dbReference>
<dbReference type="PANTHER" id="PTHR33446:SF2">
    <property type="entry name" value="PROTEIN TONB"/>
    <property type="match status" value="1"/>
</dbReference>
<dbReference type="InterPro" id="IPR037682">
    <property type="entry name" value="TonB_C"/>
</dbReference>
<dbReference type="PRINTS" id="PR01374">
    <property type="entry name" value="TONBPROTEIN"/>
</dbReference>
<dbReference type="InterPro" id="IPR051045">
    <property type="entry name" value="TonB-dependent_transducer"/>
</dbReference>
<evidence type="ECO:0000256" key="2">
    <source>
        <dbReference type="ARBA" id="ARBA00006555"/>
    </source>
</evidence>
<comment type="caution">
    <text evidence="12">The sequence shown here is derived from an EMBL/GenBank/DDBJ whole genome shotgun (WGS) entry which is preliminary data.</text>
</comment>
<dbReference type="PANTHER" id="PTHR33446">
    <property type="entry name" value="PROTEIN TONB-RELATED"/>
    <property type="match status" value="1"/>
</dbReference>
<dbReference type="Pfam" id="PF03544">
    <property type="entry name" value="TonB_C"/>
    <property type="match status" value="1"/>
</dbReference>
<dbReference type="InterPro" id="IPR006260">
    <property type="entry name" value="TonB/TolA_C"/>
</dbReference>
<dbReference type="Proteomes" id="UP000619078">
    <property type="component" value="Unassembled WGS sequence"/>
</dbReference>
<keyword evidence="10" id="KW-0732">Signal</keyword>
<evidence type="ECO:0000256" key="3">
    <source>
        <dbReference type="ARBA" id="ARBA00022448"/>
    </source>
</evidence>
<evidence type="ECO:0000256" key="9">
    <source>
        <dbReference type="ARBA" id="ARBA00023136"/>
    </source>
</evidence>
<keyword evidence="13" id="KW-1185">Reference proteome</keyword>
<protein>
    <submittedName>
        <fullName evidence="12">TonB family protein</fullName>
    </submittedName>
</protein>
<evidence type="ECO:0000256" key="6">
    <source>
        <dbReference type="ARBA" id="ARBA00022692"/>
    </source>
</evidence>
<proteinExistence type="inferred from homology"/>
<keyword evidence="5" id="KW-0997">Cell inner membrane</keyword>
<dbReference type="EMBL" id="JACWMX010000004">
    <property type="protein sequence ID" value="MBD1393752.1"/>
    <property type="molecule type" value="Genomic_DNA"/>
</dbReference>
<evidence type="ECO:0000313" key="12">
    <source>
        <dbReference type="EMBL" id="MBD1393752.1"/>
    </source>
</evidence>
<dbReference type="Gene3D" id="3.30.1150.10">
    <property type="match status" value="1"/>
</dbReference>
<dbReference type="SUPFAM" id="SSF74653">
    <property type="entry name" value="TolA/TonB C-terminal domain"/>
    <property type="match status" value="1"/>
</dbReference>
<name>A0A926NRN3_9SPHI</name>
<accession>A0A926NRN3</accession>
<evidence type="ECO:0000256" key="10">
    <source>
        <dbReference type="SAM" id="SignalP"/>
    </source>
</evidence>
<keyword evidence="3" id="KW-0813">Transport</keyword>
<dbReference type="RefSeq" id="WP_191163490.1">
    <property type="nucleotide sequence ID" value="NZ_JACWMX010000004.1"/>
</dbReference>
<evidence type="ECO:0000259" key="11">
    <source>
        <dbReference type="PROSITE" id="PS52015"/>
    </source>
</evidence>
<evidence type="ECO:0000256" key="5">
    <source>
        <dbReference type="ARBA" id="ARBA00022519"/>
    </source>
</evidence>
<comment type="similarity">
    <text evidence="2">Belongs to the TonB family.</text>
</comment>
<sequence>MKLLFTTALLVSSLLCCAQKQNVYLLKNNGEMVNTKDSADFLRIVREPEEGEGLYDVLDYYLDGKQKLIGKSSRVEPVKFEGTCLTFFKNGKRKSITNYHSGRLINELFEYFPNGKVHVVKKYPAVVKFGNDVDTTSLITEAYDSLGVAKVVEGKGYYTGYNDDFTEATEEGPVENGKRTGDWKGADKKDTVTFTEKYVNGVLITGVAVKNGKTLNYTNARVTRAAFAKGDAGFGMFLARAIRYPAAARERNIQGTVILKFTVNKDGSLSNIRVINSVEKSLDNEAARAMGTSAKWAPATKYGIPVNIEYTVPIQFALATYGR</sequence>
<evidence type="ECO:0000256" key="7">
    <source>
        <dbReference type="ARBA" id="ARBA00022927"/>
    </source>
</evidence>
<feature type="chain" id="PRO_5037434844" evidence="10">
    <location>
        <begin position="19"/>
        <end position="323"/>
    </location>
</feature>
<dbReference type="GO" id="GO:0055085">
    <property type="term" value="P:transmembrane transport"/>
    <property type="evidence" value="ECO:0007669"/>
    <property type="project" value="InterPro"/>
</dbReference>
<keyword evidence="4" id="KW-1003">Cell membrane</keyword>
<reference evidence="12" key="1">
    <citation type="submission" date="2020-09" db="EMBL/GenBank/DDBJ databases">
        <title>Novel species of Mucilaginibacter isolated from a glacier on the Tibetan Plateau.</title>
        <authorList>
            <person name="Liu Q."/>
            <person name="Xin Y.-H."/>
        </authorList>
    </citation>
    <scope>NUCLEOTIDE SEQUENCE</scope>
    <source>
        <strain evidence="12">ZB1P21</strain>
    </source>
</reference>
<dbReference type="InterPro" id="IPR003538">
    <property type="entry name" value="TonB"/>
</dbReference>